<reference evidence="1" key="1">
    <citation type="submission" date="2022-10" db="EMBL/GenBank/DDBJ databases">
        <title>Puccinia triticina Genome sequencing and assembly.</title>
        <authorList>
            <person name="Li C."/>
        </authorList>
    </citation>
    <scope>NUCLEOTIDE SEQUENCE</scope>
    <source>
        <strain evidence="1">Pt15</strain>
    </source>
</reference>
<name>A0ABY7CNL2_9BASI</name>
<gene>
    <name evidence="1" type="ORF">PtA15_7A21</name>
</gene>
<dbReference type="GeneID" id="77811688"/>
<dbReference type="EMBL" id="CP110427">
    <property type="protein sequence ID" value="WAQ86295.1"/>
    <property type="molecule type" value="Genomic_DNA"/>
</dbReference>
<dbReference type="Proteomes" id="UP001164743">
    <property type="component" value="Chromosome 7A"/>
</dbReference>
<accession>A0ABY7CNL2</accession>
<protein>
    <submittedName>
        <fullName evidence="1">Uncharacterized protein</fullName>
    </submittedName>
</protein>
<proteinExistence type="predicted"/>
<evidence type="ECO:0000313" key="1">
    <source>
        <dbReference type="EMBL" id="WAQ86295.1"/>
    </source>
</evidence>
<sequence>MGRTDLGSPEPAWVGRNRLPALCASARPALVPATGLAAAPPSAEHSGGPPPACRLTGRHQAAGNGPFRVHVRQESAHRGLFLSPHHQPLES</sequence>
<organism evidence="1 2">
    <name type="scientific">Puccinia triticina</name>
    <dbReference type="NCBI Taxonomy" id="208348"/>
    <lineage>
        <taxon>Eukaryota</taxon>
        <taxon>Fungi</taxon>
        <taxon>Dikarya</taxon>
        <taxon>Basidiomycota</taxon>
        <taxon>Pucciniomycotina</taxon>
        <taxon>Pucciniomycetes</taxon>
        <taxon>Pucciniales</taxon>
        <taxon>Pucciniaceae</taxon>
        <taxon>Puccinia</taxon>
    </lineage>
</organism>
<keyword evidence="2" id="KW-1185">Reference proteome</keyword>
<dbReference type="RefSeq" id="XP_053021850.1">
    <property type="nucleotide sequence ID" value="XM_053170804.1"/>
</dbReference>
<evidence type="ECO:0000313" key="2">
    <source>
        <dbReference type="Proteomes" id="UP001164743"/>
    </source>
</evidence>